<dbReference type="SUPFAM" id="SSF51735">
    <property type="entry name" value="NAD(P)-binding Rossmann-fold domains"/>
    <property type="match status" value="1"/>
</dbReference>
<comment type="similarity">
    <text evidence="1 3">Belongs to the short-chain dehydrogenases/reductases (SDR) family.</text>
</comment>
<comment type="caution">
    <text evidence="4">The sequence shown here is derived from an EMBL/GenBank/DDBJ whole genome shotgun (WGS) entry which is preliminary data.</text>
</comment>
<gene>
    <name evidence="4" type="ORF">D777_00402</name>
</gene>
<dbReference type="AlphaFoldDB" id="A0A072NI56"/>
<dbReference type="Pfam" id="PF00106">
    <property type="entry name" value="adh_short"/>
    <property type="match status" value="1"/>
</dbReference>
<accession>A0A072NI56</accession>
<dbReference type="EMBL" id="ANIE01000002">
    <property type="protein sequence ID" value="KEF32840.1"/>
    <property type="molecule type" value="Genomic_DNA"/>
</dbReference>
<dbReference type="InterPro" id="IPR002347">
    <property type="entry name" value="SDR_fam"/>
</dbReference>
<keyword evidence="5" id="KW-1185">Reference proteome</keyword>
<reference evidence="4 5" key="1">
    <citation type="submission" date="2012-12" db="EMBL/GenBank/DDBJ databases">
        <title>Genome assembly of Marinobacter sp. AK21.</title>
        <authorList>
            <person name="Khatri I."/>
            <person name="Kumar R."/>
            <person name="Vaidya B."/>
            <person name="Subramanian S."/>
            <person name="Pinnaka A."/>
        </authorList>
    </citation>
    <scope>NUCLEOTIDE SEQUENCE [LARGE SCALE GENOMIC DNA]</scope>
    <source>
        <strain evidence="4 5">AK21</strain>
    </source>
</reference>
<dbReference type="STRING" id="1137280.D777_00402"/>
<dbReference type="OrthoDB" id="9794138at2"/>
<dbReference type="PANTHER" id="PTHR43658:SF8">
    <property type="entry name" value="17-BETA-HYDROXYSTEROID DEHYDROGENASE 14-RELATED"/>
    <property type="match status" value="1"/>
</dbReference>
<dbReference type="FunFam" id="3.40.50.720:FF:000215">
    <property type="entry name" value="3-hydroxyacyl-CoA dehydrogenase type-2"/>
    <property type="match status" value="1"/>
</dbReference>
<dbReference type="Gene3D" id="3.40.50.720">
    <property type="entry name" value="NAD(P)-binding Rossmann-like Domain"/>
    <property type="match status" value="1"/>
</dbReference>
<dbReference type="PANTHER" id="PTHR43658">
    <property type="entry name" value="SHORT-CHAIN DEHYDROGENASE/REDUCTASE"/>
    <property type="match status" value="1"/>
</dbReference>
<proteinExistence type="inferred from homology"/>
<evidence type="ECO:0000256" key="3">
    <source>
        <dbReference type="RuleBase" id="RU000363"/>
    </source>
</evidence>
<evidence type="ECO:0000313" key="4">
    <source>
        <dbReference type="EMBL" id="KEF32840.1"/>
    </source>
</evidence>
<dbReference type="GO" id="GO:0016491">
    <property type="term" value="F:oxidoreductase activity"/>
    <property type="evidence" value="ECO:0007669"/>
    <property type="project" value="UniProtKB-KW"/>
</dbReference>
<evidence type="ECO:0000256" key="1">
    <source>
        <dbReference type="ARBA" id="ARBA00006484"/>
    </source>
</evidence>
<evidence type="ECO:0000256" key="2">
    <source>
        <dbReference type="ARBA" id="ARBA00023002"/>
    </source>
</evidence>
<dbReference type="PATRIC" id="fig|1137280.3.peg.218"/>
<sequence length="253" mass="26133">MEFNNVGAIVTGGASGLGEGAARALAAAGCKVAILDVQKEQGEKVAADIGGIFLECDVTSPESAEAAISAAREAHGPCGVAVNCAGIAPAAKILGREGVMPLENFSKVIQVNLIGTFNILRLAASDMATREPNADGERGVIINTASVAAYEGQIGQAAYSASKGGVVALTLQSARELSREGIRVNTIAPGLFLTPMMAGMPQEVQDSLAATLPFPKRLGKPEEFGMMVDQMVRNPILNGEVIRLDCALRMAPK</sequence>
<dbReference type="Proteomes" id="UP000035057">
    <property type="component" value="Unassembled WGS sequence"/>
</dbReference>
<evidence type="ECO:0000313" key="5">
    <source>
        <dbReference type="Proteomes" id="UP000035057"/>
    </source>
</evidence>
<organism evidence="4 5">
    <name type="scientific">Marinobacter nitratireducens</name>
    <dbReference type="NCBI Taxonomy" id="1137280"/>
    <lineage>
        <taxon>Bacteria</taxon>
        <taxon>Pseudomonadati</taxon>
        <taxon>Pseudomonadota</taxon>
        <taxon>Gammaproteobacteria</taxon>
        <taxon>Pseudomonadales</taxon>
        <taxon>Marinobacteraceae</taxon>
        <taxon>Marinobacter</taxon>
    </lineage>
</organism>
<dbReference type="RefSeq" id="WP_036128234.1">
    <property type="nucleotide sequence ID" value="NZ_ANIE01000002.1"/>
</dbReference>
<protein>
    <submittedName>
        <fullName evidence="4">3-hydroxyacyl-CoA dehydrogenase</fullName>
    </submittedName>
</protein>
<dbReference type="InterPro" id="IPR036291">
    <property type="entry name" value="NAD(P)-bd_dom_sf"/>
</dbReference>
<dbReference type="PRINTS" id="PR00081">
    <property type="entry name" value="GDHRDH"/>
</dbReference>
<dbReference type="PRINTS" id="PR00080">
    <property type="entry name" value="SDRFAMILY"/>
</dbReference>
<name>A0A072NI56_9GAMM</name>
<keyword evidence="2" id="KW-0560">Oxidoreductase</keyword>